<gene>
    <name evidence="5" type="ORF">SLS53_004755</name>
</gene>
<name>A0AAN9YGR9_9PEZI</name>
<dbReference type="Proteomes" id="UP001320245">
    <property type="component" value="Unassembled WGS sequence"/>
</dbReference>
<dbReference type="PANTHER" id="PTHR43439">
    <property type="entry name" value="PHENYLACETATE-COENZYME A LIGASE"/>
    <property type="match status" value="1"/>
</dbReference>
<evidence type="ECO:0000259" key="4">
    <source>
        <dbReference type="Pfam" id="PF07993"/>
    </source>
</evidence>
<dbReference type="PANTHER" id="PTHR43439:SF2">
    <property type="entry name" value="ENZYME, PUTATIVE (JCVI)-RELATED"/>
    <property type="match status" value="1"/>
</dbReference>
<dbReference type="AlphaFoldDB" id="A0AAN9YGR9"/>
<dbReference type="InterPro" id="IPR042099">
    <property type="entry name" value="ANL_N_sf"/>
</dbReference>
<keyword evidence="2" id="KW-0597">Phosphoprotein</keyword>
<accession>A0AAN9YGR9</accession>
<evidence type="ECO:0000256" key="1">
    <source>
        <dbReference type="ARBA" id="ARBA00022450"/>
    </source>
</evidence>
<proteinExistence type="predicted"/>
<dbReference type="Gene3D" id="3.40.50.12780">
    <property type="entry name" value="N-terminal domain of ligase-like"/>
    <property type="match status" value="1"/>
</dbReference>
<feature type="domain" description="AMP-dependent synthetase/ligase" evidence="3">
    <location>
        <begin position="35"/>
        <end position="339"/>
    </location>
</feature>
<keyword evidence="1" id="KW-0596">Phosphopantetheine</keyword>
<evidence type="ECO:0000313" key="6">
    <source>
        <dbReference type="Proteomes" id="UP001320245"/>
    </source>
</evidence>
<organism evidence="5 6">
    <name type="scientific">Cytospora paraplurivora</name>
    <dbReference type="NCBI Taxonomy" id="2898453"/>
    <lineage>
        <taxon>Eukaryota</taxon>
        <taxon>Fungi</taxon>
        <taxon>Dikarya</taxon>
        <taxon>Ascomycota</taxon>
        <taxon>Pezizomycotina</taxon>
        <taxon>Sordariomycetes</taxon>
        <taxon>Sordariomycetidae</taxon>
        <taxon>Diaporthales</taxon>
        <taxon>Cytosporaceae</taxon>
        <taxon>Cytospora</taxon>
    </lineage>
</organism>
<reference evidence="5 6" key="1">
    <citation type="journal article" date="2023" name="PLoS ONE">
        <title>Cytospora paraplurivora sp. nov. isolated from orchards with fruit tree decline syndrome in Ontario, Canada.</title>
        <authorList>
            <person name="Ilyukhin E."/>
            <person name="Nguyen H.D.T."/>
            <person name="Castle A.J."/>
            <person name="Ellouze W."/>
        </authorList>
    </citation>
    <scope>NUCLEOTIDE SEQUENCE [LARGE SCALE GENOMIC DNA]</scope>
    <source>
        <strain evidence="5 6">FDS-564</strain>
    </source>
</reference>
<dbReference type="InterPro" id="IPR051414">
    <property type="entry name" value="Adenylate-forming_Reductase"/>
</dbReference>
<dbReference type="InterPro" id="IPR000873">
    <property type="entry name" value="AMP-dep_synth/lig_dom"/>
</dbReference>
<evidence type="ECO:0000259" key="3">
    <source>
        <dbReference type="Pfam" id="PF00501"/>
    </source>
</evidence>
<comment type="caution">
    <text evidence="5">The sequence shown here is derived from an EMBL/GenBank/DDBJ whole genome shotgun (WGS) entry which is preliminary data.</text>
</comment>
<evidence type="ECO:0000256" key="2">
    <source>
        <dbReference type="ARBA" id="ARBA00022553"/>
    </source>
</evidence>
<dbReference type="InterPro" id="IPR036736">
    <property type="entry name" value="ACP-like_sf"/>
</dbReference>
<evidence type="ECO:0000313" key="5">
    <source>
        <dbReference type="EMBL" id="KAK7741696.1"/>
    </source>
</evidence>
<sequence length="1070" mass="118859">MSSQWWTTENGLLPNVIKQRKSQVEPYFVFANAEGITEELTFTDIDNASDRAAWFLTKNLAEDEQKFFYMGRVDIRYFIWVVAAMKTGKCAVIPSSSNTVNANQLLFGDVGAKTLLYTTENFEILEALHAATKDTIRWLETPKYEDLLSREQVEEFPFTKTFDELRHVPFAGLHTSGTTGHPKPIYWNHSTVPLFHSQIERDVRPKGDRDELQFEQAYTGKKCFTHFPWYHAGGMISLISAVVCGAKQLIAPTPGTRLTPENVTEIFKIVRPDSCFMAPTVAENMLKYPPGLEALAQIKHVMYGGGPMNPSAGEKLAKVIPHLVSVIGSTEGGLYHLDTYEGSSHWNHFKFIDVGQRMEEVEPGLYELVFPRTPLIERTYIFFNSLPHLNEFRTKDLFAKVEGQPGWWTYKGRVDNWIAMSNGLKFDPKNMEDAITGHPDINAAILAGERRYRLCLLVELDESVYPAKPFESEEEEKKWEEQQLQKLWPTIDDANHHAPKFGRVPKELVLFARRAKPFRRTPKGSIQRRLTVADYQQEIEDLYSQAEQGLLTHGLPPLKSTSAEDLLPFVRELYGQTLEYENYGDDDDAFSRGLDSFAVASLSSRLKAALRAYGSPEAKLGEINTRLLYSATTPRQLSAKLSVLLAGEGAGADIGENTDALELVDKYEAEVRKLVEQGGAARQNGGGADGANGHAAGQVVAVTGTTGSLGSYLLATLLARPDVRKVIALNRAADARERQPKALKSRGLPDLQPAIDQGRVVFFQIDVAKPRLGLGEEEYGTLVDETTSIVHNAFPVNFLMTVRQFEPQYVGILSLLEIALHGKRQPSYLFISSIGASVRRKNQVNPVPEVVFERDEAKDLALDGYGAAKFVGERMAHQFNVAAAQQGRATAAAVLRVGQVSGPLAGDGAWNIWEWLPSVVVSSKFLNAAPATIGQKVDWIPVDELAKATSELVDAVEKERNASGKTPVYNVLNPKVTTWDTLLPAVQSIVSETIPIGEWLERLEKTKDSSTHILDQNPGAKLVDFYKGFLTAGGLDFSTDELVRASPTAAKLGAIEQKDMKRWMQAWGLI</sequence>
<dbReference type="Gene3D" id="3.40.50.720">
    <property type="entry name" value="NAD(P)-binding Rossmann-like Domain"/>
    <property type="match status" value="1"/>
</dbReference>
<dbReference type="Pfam" id="PF07993">
    <property type="entry name" value="NAD_binding_4"/>
    <property type="match status" value="1"/>
</dbReference>
<dbReference type="SUPFAM" id="SSF51735">
    <property type="entry name" value="NAD(P)-binding Rossmann-fold domains"/>
    <property type="match status" value="1"/>
</dbReference>
<protein>
    <submittedName>
        <fullName evidence="5">NRPS-like protein biosynthetic cluster</fullName>
    </submittedName>
</protein>
<dbReference type="SUPFAM" id="SSF56801">
    <property type="entry name" value="Acetyl-CoA synthetase-like"/>
    <property type="match status" value="1"/>
</dbReference>
<dbReference type="Gene3D" id="1.10.1200.10">
    <property type="entry name" value="ACP-like"/>
    <property type="match status" value="1"/>
</dbReference>
<feature type="domain" description="Thioester reductase (TE)" evidence="4">
    <location>
        <begin position="702"/>
        <end position="948"/>
    </location>
</feature>
<dbReference type="Pfam" id="PF00501">
    <property type="entry name" value="AMP-binding"/>
    <property type="match status" value="1"/>
</dbReference>
<keyword evidence="6" id="KW-1185">Reference proteome</keyword>
<dbReference type="InterPro" id="IPR013120">
    <property type="entry name" value="FAR_NAD-bd"/>
</dbReference>
<dbReference type="EMBL" id="JAJSPL020000017">
    <property type="protein sequence ID" value="KAK7741696.1"/>
    <property type="molecule type" value="Genomic_DNA"/>
</dbReference>
<dbReference type="Pfam" id="PF23562">
    <property type="entry name" value="AMP-binding_C_3"/>
    <property type="match status" value="1"/>
</dbReference>
<dbReference type="InterPro" id="IPR036291">
    <property type="entry name" value="NAD(P)-bd_dom_sf"/>
</dbReference>